<dbReference type="InterPro" id="IPR002145">
    <property type="entry name" value="CopG"/>
</dbReference>
<dbReference type="Gene3D" id="1.10.287.1490">
    <property type="match status" value="1"/>
</dbReference>
<evidence type="ECO:0000259" key="3">
    <source>
        <dbReference type="Pfam" id="PF01402"/>
    </source>
</evidence>
<dbReference type="Pfam" id="PF01402">
    <property type="entry name" value="RHH_1"/>
    <property type="match status" value="1"/>
</dbReference>
<dbReference type="AlphaFoldDB" id="A0A847UBS8"/>
<evidence type="ECO:0000313" key="5">
    <source>
        <dbReference type="Proteomes" id="UP000608662"/>
    </source>
</evidence>
<dbReference type="Proteomes" id="UP000608662">
    <property type="component" value="Unassembled WGS sequence"/>
</dbReference>
<dbReference type="EMBL" id="WOYG01000001">
    <property type="protein sequence ID" value="NLV09677.1"/>
    <property type="molecule type" value="Genomic_DNA"/>
</dbReference>
<reference evidence="4" key="1">
    <citation type="submission" date="2019-12" db="EMBL/GenBank/DDBJ databases">
        <title>Whole-genome sequence of Halomicrobium mukohataei pws1.</title>
        <authorList>
            <person name="Verma D.K."/>
            <person name="Gopal K."/>
            <person name="Prasad E.S."/>
        </authorList>
    </citation>
    <scope>NUCLEOTIDE SEQUENCE</scope>
    <source>
        <strain evidence="4">Pws1</strain>
    </source>
</reference>
<name>A0A847UBS8_9EURY</name>
<feature type="coiled-coil region" evidence="1">
    <location>
        <begin position="211"/>
        <end position="252"/>
    </location>
</feature>
<feature type="domain" description="Ribbon-helix-helix protein CopG" evidence="3">
    <location>
        <begin position="10"/>
        <end position="49"/>
    </location>
</feature>
<accession>A0A847UBS8</accession>
<protein>
    <submittedName>
        <fullName evidence="4">Ribbon-helix-helix protein, CopG family</fullName>
    </submittedName>
</protein>
<evidence type="ECO:0000256" key="1">
    <source>
        <dbReference type="SAM" id="Coils"/>
    </source>
</evidence>
<evidence type="ECO:0000313" key="4">
    <source>
        <dbReference type="EMBL" id="NLV09677.1"/>
    </source>
</evidence>
<dbReference type="RefSeq" id="WP_170093485.1">
    <property type="nucleotide sequence ID" value="NZ_WOYG01000001.1"/>
</dbReference>
<dbReference type="GO" id="GO:0006355">
    <property type="term" value="P:regulation of DNA-templated transcription"/>
    <property type="evidence" value="ECO:0007669"/>
    <property type="project" value="InterPro"/>
</dbReference>
<keyword evidence="1" id="KW-0175">Coiled coil</keyword>
<organism evidence="4 5">
    <name type="scientific">Halomicrobium mukohataei</name>
    <dbReference type="NCBI Taxonomy" id="57705"/>
    <lineage>
        <taxon>Archaea</taxon>
        <taxon>Methanobacteriati</taxon>
        <taxon>Methanobacteriota</taxon>
        <taxon>Stenosarchaea group</taxon>
        <taxon>Halobacteria</taxon>
        <taxon>Halobacteriales</taxon>
        <taxon>Haloarculaceae</taxon>
        <taxon>Halomicrobium</taxon>
    </lineage>
</organism>
<gene>
    <name evidence="4" type="ORF">GOC74_07005</name>
</gene>
<proteinExistence type="predicted"/>
<evidence type="ECO:0000256" key="2">
    <source>
        <dbReference type="SAM" id="MobiDB-lite"/>
    </source>
</evidence>
<dbReference type="OrthoDB" id="178000at2157"/>
<feature type="region of interest" description="Disordered" evidence="2">
    <location>
        <begin position="1"/>
        <end position="30"/>
    </location>
</feature>
<comment type="caution">
    <text evidence="4">The sequence shown here is derived from an EMBL/GenBank/DDBJ whole genome shotgun (WGS) entry which is preliminary data.</text>
</comment>
<sequence length="332" mass="36982">MASESREEQSVSVDLSDELDEWLDQQAERTDTERSAIVRQLLETYHATETLDETAIEDIQATVEETVTAEATKATRAMVADRLESELPAQIEAELDERVERAVESTLDDRLAAAVERAIGDELPTIADAVESRLDEQRSTTIDEVGAQVQQLDAEFQEKLDDVRQRVVQVKKEADAKAPAEHTHEAFERFDELDGEIETVETDLGAVRDDLEDLDGRVDETDERLDDVVERLDDAEDKLKRVAWVVSDLRDETQGKDSHERAVARIKRAAAQEGLTTARCENCSESVEIALLTDPECPHCHAAVSDVRPEGGIFRTKARLVTASELEAGDET</sequence>